<dbReference type="Proteomes" id="UP001212498">
    <property type="component" value="Unassembled WGS sequence"/>
</dbReference>
<protein>
    <submittedName>
        <fullName evidence="1">Uncharacterized protein</fullName>
    </submittedName>
</protein>
<sequence>MSRSESLAAYLRAQARRCLDRVESDDGGRNARRTLALLDAAAYAGGLADDDPLILMLDQAGCYGPLGCEAFDPGEAGTRLVRTWEGAEPHELLLSLPAAITAAAGRRDQEHGTRPC</sequence>
<accession>A0ABT4T703</accession>
<gene>
    <name evidence="1" type="ORF">OUY24_32020</name>
</gene>
<dbReference type="RefSeq" id="WP_148030169.1">
    <property type="nucleotide sequence ID" value="NZ_BAABFD010000001.1"/>
</dbReference>
<evidence type="ECO:0000313" key="2">
    <source>
        <dbReference type="Proteomes" id="UP001212498"/>
    </source>
</evidence>
<evidence type="ECO:0000313" key="1">
    <source>
        <dbReference type="EMBL" id="MDA0645276.1"/>
    </source>
</evidence>
<name>A0ABT4T703_9ACTN</name>
<keyword evidence="2" id="KW-1185">Reference proteome</keyword>
<comment type="caution">
    <text evidence="1">The sequence shown here is derived from an EMBL/GenBank/DDBJ whole genome shotgun (WGS) entry which is preliminary data.</text>
</comment>
<dbReference type="EMBL" id="JAPNUD010000130">
    <property type="protein sequence ID" value="MDA0645276.1"/>
    <property type="molecule type" value="Genomic_DNA"/>
</dbReference>
<organism evidence="1 2">
    <name type="scientific">Nonomuraea ferruginea</name>
    <dbReference type="NCBI Taxonomy" id="46174"/>
    <lineage>
        <taxon>Bacteria</taxon>
        <taxon>Bacillati</taxon>
        <taxon>Actinomycetota</taxon>
        <taxon>Actinomycetes</taxon>
        <taxon>Streptosporangiales</taxon>
        <taxon>Streptosporangiaceae</taxon>
        <taxon>Nonomuraea</taxon>
    </lineage>
</organism>
<reference evidence="1 2" key="1">
    <citation type="submission" date="2022-11" db="EMBL/GenBank/DDBJ databases">
        <title>Nonomuraea corallina sp. nov., a new species of the genus Nonomuraea isolated from sea side sediment in Thai sea.</title>
        <authorList>
            <person name="Ngamcharungchit C."/>
            <person name="Matsumoto A."/>
            <person name="Suriyachadkun C."/>
            <person name="Panbangred W."/>
            <person name="Inahashi Y."/>
            <person name="Intra B."/>
        </authorList>
    </citation>
    <scope>NUCLEOTIDE SEQUENCE [LARGE SCALE GENOMIC DNA]</scope>
    <source>
        <strain evidence="1 2">DSM 43553</strain>
    </source>
</reference>
<proteinExistence type="predicted"/>